<protein>
    <submittedName>
        <fullName evidence="1">Uncharacterized protein</fullName>
    </submittedName>
</protein>
<reference evidence="1 2" key="1">
    <citation type="submission" date="2017-06" db="EMBL/GenBank/DDBJ databases">
        <authorList>
            <person name="Kim H.J."/>
            <person name="Triplett B.A."/>
        </authorList>
    </citation>
    <scope>NUCLEOTIDE SEQUENCE [LARGE SCALE GENOMIC DNA]</scope>
</reference>
<name>A0A2L0V068_9CAUD</name>
<evidence type="ECO:0000313" key="1">
    <source>
        <dbReference type="EMBL" id="AUZ95160.1"/>
    </source>
</evidence>
<proteinExistence type="predicted"/>
<dbReference type="Proteomes" id="UP000223025">
    <property type="component" value="Segment"/>
</dbReference>
<accession>A0A2L0V068</accession>
<dbReference type="EMBL" id="MF403008">
    <property type="protein sequence ID" value="AUZ95160.1"/>
    <property type="molecule type" value="Genomic_DNA"/>
</dbReference>
<evidence type="ECO:0000313" key="2">
    <source>
        <dbReference type="Proteomes" id="UP000223025"/>
    </source>
</evidence>
<dbReference type="GeneID" id="40088404"/>
<sequence length="59" mass="6803">MLPTSLKVADQISYFVFDYDNKDSYSYTAAMDKESTIYESTAIKPNDLLEKMIELEILV</sequence>
<dbReference type="KEGG" id="vg:40088404"/>
<keyword evidence="2" id="KW-1185">Reference proteome</keyword>
<dbReference type="RefSeq" id="YP_009612066.1">
    <property type="nucleotide sequence ID" value="NC_042013.1"/>
</dbReference>
<organism evidence="1 2">
    <name type="scientific">Agrobacterium phage Atu_ph07</name>
    <dbReference type="NCBI Taxonomy" id="2024264"/>
    <lineage>
        <taxon>Viruses</taxon>
        <taxon>Duplodnaviria</taxon>
        <taxon>Heunggongvirae</taxon>
        <taxon>Uroviricota</taxon>
        <taxon>Caudoviricetes</taxon>
        <taxon>Polybotosvirus</taxon>
        <taxon>Polybotosvirus Atuph07</taxon>
    </lineage>
</organism>